<organism evidence="3 4">
    <name type="scientific">Lysobacter antibioticus</name>
    <dbReference type="NCBI Taxonomy" id="84531"/>
    <lineage>
        <taxon>Bacteria</taxon>
        <taxon>Pseudomonadati</taxon>
        <taxon>Pseudomonadota</taxon>
        <taxon>Gammaproteobacteria</taxon>
        <taxon>Lysobacterales</taxon>
        <taxon>Lysobacteraceae</taxon>
        <taxon>Lysobacter</taxon>
    </lineage>
</organism>
<feature type="compositionally biased region" description="Pro residues" evidence="1">
    <location>
        <begin position="408"/>
        <end position="417"/>
    </location>
</feature>
<dbReference type="InterPro" id="IPR012334">
    <property type="entry name" value="Pectin_lyas_fold"/>
</dbReference>
<accession>A0A0S2FB76</accession>
<feature type="compositionally biased region" description="Gly residues" evidence="1">
    <location>
        <begin position="374"/>
        <end position="407"/>
    </location>
</feature>
<dbReference type="SMART" id="SM00912">
    <property type="entry name" value="Haemagg_act"/>
    <property type="match status" value="1"/>
</dbReference>
<dbReference type="NCBIfam" id="TIGR01901">
    <property type="entry name" value="adhes_NPXG"/>
    <property type="match status" value="1"/>
</dbReference>
<dbReference type="InterPro" id="IPR008638">
    <property type="entry name" value="FhaB/CdiA-like_TPS"/>
</dbReference>
<dbReference type="InterPro" id="IPR049271">
    <property type="entry name" value="DUF6862"/>
</dbReference>
<dbReference type="Gene3D" id="3.40.1350.110">
    <property type="match status" value="1"/>
</dbReference>
<feature type="domain" description="Filamentous haemagglutinin FhaB/tRNA nuclease CdiA-like TPS" evidence="2">
    <location>
        <begin position="19"/>
        <end position="139"/>
    </location>
</feature>
<reference evidence="3 4" key="1">
    <citation type="journal article" date="2015" name="BMC Genomics">
        <title>Comparative genomics and metabolic profiling of the genus Lysobacter.</title>
        <authorList>
            <person name="de Bruijn I."/>
            <person name="Cheng X."/>
            <person name="de Jager V."/>
            <person name="Exposito R.G."/>
            <person name="Watrous J."/>
            <person name="Patel N."/>
            <person name="Postma J."/>
            <person name="Dorrestein P.C."/>
            <person name="Kobayashi D."/>
            <person name="Raaijmakers J.M."/>
        </authorList>
    </citation>
    <scope>NUCLEOTIDE SEQUENCE [LARGE SCALE GENOMIC DNA]</scope>
    <source>
        <strain evidence="3 4">76</strain>
    </source>
</reference>
<dbReference type="InterPro" id="IPR008619">
    <property type="entry name" value="Filamentous_hemagglutn_rpt"/>
</dbReference>
<dbReference type="NCBIfam" id="TIGR01731">
    <property type="entry name" value="fil_hemag_20aa"/>
    <property type="match status" value="25"/>
</dbReference>
<sequence>MIAAPEVPATQRPVLLTAPNGVPLVNIQTPSAAGVSRNVYQQFNVGPEGAILNNSRGNVQTQLGGWVQGNPNLATGPARIILNEVNGGDASRLRGYLEVGGQRAEVIIANPAGIAVDGGGFINASRATLTTGTPQFNSFGGLDSFLVRGGTITIDGKGLDASKTDYAAILARAVQANAGIWASELKVVTGANRISADHAQVAAASASGNAPTYALDVAALGGMYAGKIVLVGTEAGLGVRNAGTVQAASTSATQLAGAGQLVVTSAGRLENIGTLQATTDAHLSASTLDNSGRVSSGANLKIATQGALNNRIGEQGGTLEGSRLELNSAGDLDNRDGTLRQTSGAALALNAPSLSNRGGSIGLEPIAQTPTPGTGPGNGGGTPPTTPGGGTPGNGSGTPGSGEGGGVVPPPYQPPSPGLIAAAGAVRNDGGRIYAGGAISLQSANLDNQGGSLSVADMTVSQPRFDNRGGTLNIGNVFNARVEQFDNSGGKLNAGRLNISASGDLLNRDGTLTSASDAQLSVGGKLDNSGGTIAATGALNAAVSGAALNNAGTLIANRDVGLTAATLDNAKGSIQSAQAGTRLNVVGAVSNAQGQIGAAGDLHLQAGSLANSGSLRGANDATIATGGVLSNDGSITAGRNALIAAGSLQGGNTGVLGAGIQADGKLAGAGELQVTTSGALVAHGTQLAAGKASLQGASVDVSAGQTSAAEIALTATQGNVDTSRATVATAGRLSVAANTNGAQTLINQAGKLNAGELDLRAANIANTQGGEIVQTGTGASTLAVSGRLDNDGGRIASNGQDLGLQGAAISNRGGKIEHAGSGALKIAGGRFDGDNGQITGNGGLLVELAGAYNQDGGKTSAKQIAIDAGALSNRGGQIVQTGTGATRIGVRGALDNSGGILASNGQTRVAAGNLSNRAGTLRAAEGSALSLSVDGVLDNSLKGEIGAGGNLDLRAGGLNNDSGRITSVGDVAVDTQGGAASNIGGTIAGNGNTRIQAASLDNSGGTVAAVRGNLDVATAGMTRNDGGSLQAGASTTLANGGLSNRGGKVFGDSLSIDTRGHALDNSGKGALAATNTVALKSGLLNNDSGVIQSGKAMSIDTGGQALINTNAAGASNGQGGISSADTLTLNAGTVNNNAGFIGAKQALVANTGAVSNSGGTVLGESGISIDTHGATYDNRGGRIQAKGDLAISAGTVDNSGALIRALGTTTLNAGHVVNAGTSGANQGIEGGSVAINTGGLDNRSGAIRADAITTITTGGTVDNRGGLISAGDTVAIVDPNAANPAAKTLDLINGNGTLVADKLLKIDAARFSGDGRAVSGKDLSIALTQDVVNNGEVGANGNVSYTTTGNFTNHGKLVAGQTLTVAGRNVDNSAGAEISAGTTIVRAADTLTNRGLIDGHDTRLDAGTLNNIGTGRIYGDAVSIGAGTVNNDAENVGGTIKAGTIAARSRLDIGAGTINNREHALIFSGGDLFIGGALNGEREATGQGGTLNNFSADIESLGDMSIAMGRINNWDVHIRKGPQAMPPKAPTVLLAPIGGSGFYTLDQVIFVMGSPIVYLRNPDGTPGQLLTVEGFGLWTTSYAVTEDTATDVDPSRIVAGGDMALSGAVHNKSSKIIAGGTLTASDVTNEGLTGNRRIVSSTIVMNHKGELQGSVSHPDINETIDLEKYTPLQNVNAVQGYNPGAAGTADVDAHGGGAGGVNGGAGPGAVVEVPAQVGAVIRASGASAGTAGGANGAGGTGSNETIPMVVRTSLPNAAVPRASLFGLRPDAGSRYLIETDPRFANHRQWLSSDYLLSRMGFQPEHLLKRLGDGFYEQKLVREQVAQLTGYRYLDGFGSDETQYTALMNAGATFAQQYGLRPGVALTAAQMAQLTSDIVWLVEQTVSLPDGGTQRVLVPQVYVRVRPGDIDGSGALLAGNAVRIGSAGDVVNTGTIAGRALVSITAENVNNLGGRIAGANVAIDARNDLNNIGGSITARDSAVLTAGRDINIRTTTQNSTGLLTGSNIDRVAGVYVTDPGGVLLASAERDLNLTGAILANVGQGSRTLANAGRDVNLGTVTFSTSAHVSGSSGDTTASGIAAHSREVGSQIVGGGSVAISAGHDVQARAAQVAAGGTLAVSAENDIRIDAGQSASAMLAVSHSSSKKLLSRSSSDKMDGESETRVIGSSFSGDNVVMSAGNDLVVRGSEIAANNQAVLSAGRDVRIESAQEHSQSASFASSKSSGFKRNLTDGLTYNKSSRSEFEINRSTEQVGSSVSGGNVSIEAGRDAQIIASNVIADRNVGITAGRNIDILAAQDTSNTISASDKNDRTLNLRVGYAPKQTLYSRTRKGEDGTGQSSTAVTSLISANNGNLSLYAGADPKYQGTGQGNVTTEGANLLAKNRVSISGNAVNLMAATSSEVSKKHKESSGHTIGAELTGYVGGAITSLYKRVESARTTSDDRLRGALVLKSGYDAYKLASGDKIANGVNSFGQGQDPTKVASAVAAGSSEAALANNPSGAAFGIAVSESRTRERSDTAKVSTSQRGTNIQAGSIDITARESDINVEGGKLQARDIVLDAKRDINLYAARNTAATLGTSSGSNLGGGVTFGFGSQNGFSIQVEAGNKSGRQTGFEVSHDNTLVTATDSLKVKSGRDTNLRGAQLVGDSVEMNVGRNLNIESLQDVTSYVSRESSSGFSLSLCIPPICYGEYVSGSVNTSSQRVNHLYQSATGQSGISAGKGGYDIVVRGNTDLKGGAIASTAAPDKNSLTTASLTSSDLVNQQQTNSSSSSLNMSFSSGANAYSQGTSLASNVRSSVMSTALANINGGAGLPAKNDDTSQTLSVISPGTIKITGTGNAEIDDKSRENVATLTVRDPETANGALVNTLTLQQAEEIPKRQQEVKDRQRIAEMVGGVITSVIGDVASKYEWKEGSPQKIVLHGLAGLVRAKLGDGNAAIGAAAGAVNEALLPVMAKFLKENGYDYNAAGLSEADKKRIKAEYDDLLLAGSTMLGAAIGASGGDTALGANVANAATSNNYLKHPEIQQWIKSNNACKTGDAAACRARDDLNKLDAGRQAELNVACVSPDSPQCRSKIGEATAAYEQIQEQQSAMRNAYVNGLITGKDYKDYIDKSNLEVRDIAAPVADWAYQLSRGDSNNLYWAIFKQYDSVRSGSDIANAWGTGQPPRNPVGTSLGDVASVGPLLGAGAGAGSAKKVQEIVEALPGAGEIKTVKETLNDLPNYSGSIKTYTAATYKDAAGNEIATGHIPSSKDLRWNLPTERTGDAIRDAPILTHINGPIWVPANKERGKFAEEVLDRDMRGIGLHNNEGGIDVFDEILGDAVSIKSYDWNTTSRINNPNAAESTIKRQIQELINYEGTDGKGLIGNRAFNIEPHDIKRKAFELVLPAEGGTPQQMAAINRALQFGRDNGVVIRVFRAK</sequence>
<evidence type="ECO:0000256" key="1">
    <source>
        <dbReference type="SAM" id="MobiDB-lite"/>
    </source>
</evidence>
<dbReference type="Pfam" id="PF13332">
    <property type="entry name" value="Fil_haemagg_2"/>
    <property type="match status" value="4"/>
</dbReference>
<dbReference type="STRING" id="84531.LA76x_2663"/>
<feature type="region of interest" description="Disordered" evidence="1">
    <location>
        <begin position="350"/>
        <end position="420"/>
    </location>
</feature>
<dbReference type="InterPro" id="IPR011050">
    <property type="entry name" value="Pectin_lyase_fold/virulence"/>
</dbReference>
<dbReference type="GO" id="GO:0004530">
    <property type="term" value="F:deoxyribonuclease I activity"/>
    <property type="evidence" value="ECO:0007669"/>
    <property type="project" value="InterPro"/>
</dbReference>
<dbReference type="PATRIC" id="fig|84531.8.peg.2676"/>
<dbReference type="eggNOG" id="COG3210">
    <property type="taxonomic scope" value="Bacteria"/>
</dbReference>
<dbReference type="EMBL" id="CP011129">
    <property type="protein sequence ID" value="ALN80793.1"/>
    <property type="molecule type" value="Genomic_DNA"/>
</dbReference>
<dbReference type="Pfam" id="PF21111">
    <property type="entry name" value="CDI_toxin_EC869_like"/>
    <property type="match status" value="1"/>
</dbReference>
<gene>
    <name evidence="3" type="ORF">LA76x_2663</name>
</gene>
<dbReference type="Pfam" id="PF21726">
    <property type="entry name" value="DUF6862"/>
    <property type="match status" value="1"/>
</dbReference>
<evidence type="ECO:0000259" key="2">
    <source>
        <dbReference type="SMART" id="SM00912"/>
    </source>
</evidence>
<dbReference type="Pfam" id="PF05860">
    <property type="entry name" value="TPS"/>
    <property type="match status" value="1"/>
</dbReference>
<dbReference type="KEGG" id="lab:LA76x_2663"/>
<dbReference type="InterPro" id="IPR033799">
    <property type="entry name" value="CdiA_EC869-like"/>
</dbReference>
<proteinExistence type="predicted"/>
<evidence type="ECO:0000313" key="3">
    <source>
        <dbReference type="EMBL" id="ALN80793.1"/>
    </source>
</evidence>
<protein>
    <submittedName>
        <fullName evidence="3">Filamentous hemagglutinin family N-terminal domain protein</fullName>
    </submittedName>
</protein>
<keyword evidence="4" id="KW-1185">Reference proteome</keyword>
<dbReference type="SUPFAM" id="SSF51126">
    <property type="entry name" value="Pectin lyase-like"/>
    <property type="match status" value="1"/>
</dbReference>
<dbReference type="InterPro" id="IPR010069">
    <property type="entry name" value="CdiA_FHA1_rpt"/>
</dbReference>
<dbReference type="InterPro" id="IPR025157">
    <property type="entry name" value="Hemagglutinin_rpt"/>
</dbReference>
<name>A0A0S2FB76_LYSAN</name>
<dbReference type="Pfam" id="PF05594">
    <property type="entry name" value="Fil_haemagg"/>
    <property type="match status" value="10"/>
</dbReference>
<dbReference type="Gene3D" id="2.160.20.10">
    <property type="entry name" value="Single-stranded right-handed beta-helix, Pectin lyase-like"/>
    <property type="match status" value="1"/>
</dbReference>
<dbReference type="Proteomes" id="UP000060787">
    <property type="component" value="Chromosome"/>
</dbReference>
<evidence type="ECO:0000313" key="4">
    <source>
        <dbReference type="Proteomes" id="UP000060787"/>
    </source>
</evidence>